<dbReference type="EMBL" id="JAAAMJ010000008">
    <property type="protein sequence ID" value="NDV87497.1"/>
    <property type="molecule type" value="Genomic_DNA"/>
</dbReference>
<accession>A0A6L9MI58</accession>
<dbReference type="PANTHER" id="PTHR30582">
    <property type="entry name" value="L,D-TRANSPEPTIDASE"/>
    <property type="match status" value="1"/>
</dbReference>
<feature type="active site" description="Nucleophile" evidence="9">
    <location>
        <position position="104"/>
    </location>
</feature>
<name>A0A6L9MI58_9HYPH</name>
<dbReference type="GO" id="GO:0018104">
    <property type="term" value="P:peptidoglycan-protein cross-linking"/>
    <property type="evidence" value="ECO:0007669"/>
    <property type="project" value="TreeGrafter"/>
</dbReference>
<sequence>MVRTSERRLYLVVGPGKAIGYDVGVGRADRQWTGTAAITGKYIRPNWAPPLAVLKDRPDLPAMIPSGAPNNPMGEAAMTLSGGEYAIHGTNRPGSIGGFVSYGCIRMHNADILDLYARVAVGTPVTVMR</sequence>
<evidence type="ECO:0000256" key="9">
    <source>
        <dbReference type="PROSITE-ProRule" id="PRU01373"/>
    </source>
</evidence>
<dbReference type="Proteomes" id="UP000476332">
    <property type="component" value="Unassembled WGS sequence"/>
</dbReference>
<keyword evidence="8 9" id="KW-0961">Cell wall biogenesis/degradation</keyword>
<dbReference type="GO" id="GO:0071972">
    <property type="term" value="F:peptidoglycan L,D-transpeptidase activity"/>
    <property type="evidence" value="ECO:0007669"/>
    <property type="project" value="TreeGrafter"/>
</dbReference>
<protein>
    <submittedName>
        <fullName evidence="11">L,D-transpeptidase family protein</fullName>
    </submittedName>
</protein>
<evidence type="ECO:0000256" key="6">
    <source>
        <dbReference type="ARBA" id="ARBA00022960"/>
    </source>
</evidence>
<gene>
    <name evidence="11" type="ORF">GTW51_12385</name>
</gene>
<dbReference type="CDD" id="cd16913">
    <property type="entry name" value="YkuD_like"/>
    <property type="match status" value="1"/>
</dbReference>
<comment type="pathway">
    <text evidence="1 9">Cell wall biogenesis; peptidoglycan biosynthesis.</text>
</comment>
<dbReference type="InterPro" id="IPR038063">
    <property type="entry name" value="Transpep_catalytic_dom"/>
</dbReference>
<evidence type="ECO:0000259" key="10">
    <source>
        <dbReference type="PROSITE" id="PS52029"/>
    </source>
</evidence>
<keyword evidence="6 9" id="KW-0133">Cell shape</keyword>
<dbReference type="InterPro" id="IPR050979">
    <property type="entry name" value="LD-transpeptidase"/>
</dbReference>
<evidence type="ECO:0000256" key="8">
    <source>
        <dbReference type="ARBA" id="ARBA00023316"/>
    </source>
</evidence>
<dbReference type="InterPro" id="IPR005490">
    <property type="entry name" value="LD_TPept_cat_dom"/>
</dbReference>
<comment type="similarity">
    <text evidence="2">Belongs to the YkuD family.</text>
</comment>
<dbReference type="GO" id="GO:0008360">
    <property type="term" value="P:regulation of cell shape"/>
    <property type="evidence" value="ECO:0007669"/>
    <property type="project" value="UniProtKB-UniRule"/>
</dbReference>
<dbReference type="AlphaFoldDB" id="A0A6L9MI58"/>
<dbReference type="Pfam" id="PF03734">
    <property type="entry name" value="YkuD"/>
    <property type="match status" value="1"/>
</dbReference>
<evidence type="ECO:0000256" key="4">
    <source>
        <dbReference type="ARBA" id="ARBA00022679"/>
    </source>
</evidence>
<dbReference type="GO" id="GO:0071555">
    <property type="term" value="P:cell wall organization"/>
    <property type="evidence" value="ECO:0007669"/>
    <property type="project" value="UniProtKB-UniRule"/>
</dbReference>
<organism evidence="11 12">
    <name type="scientific">Aurantimonas aggregata</name>
    <dbReference type="NCBI Taxonomy" id="2047720"/>
    <lineage>
        <taxon>Bacteria</taxon>
        <taxon>Pseudomonadati</taxon>
        <taxon>Pseudomonadota</taxon>
        <taxon>Alphaproteobacteria</taxon>
        <taxon>Hyphomicrobiales</taxon>
        <taxon>Aurantimonadaceae</taxon>
        <taxon>Aurantimonas</taxon>
    </lineage>
</organism>
<dbReference type="PANTHER" id="PTHR30582:SF24">
    <property type="entry name" value="L,D-TRANSPEPTIDASE ERFK_SRFK-RELATED"/>
    <property type="match status" value="1"/>
</dbReference>
<dbReference type="GO" id="GO:0016757">
    <property type="term" value="F:glycosyltransferase activity"/>
    <property type="evidence" value="ECO:0007669"/>
    <property type="project" value="UniProtKB-KW"/>
</dbReference>
<keyword evidence="7 9" id="KW-0573">Peptidoglycan synthesis</keyword>
<feature type="domain" description="L,D-TPase catalytic" evidence="10">
    <location>
        <begin position="1"/>
        <end position="128"/>
    </location>
</feature>
<keyword evidence="12" id="KW-1185">Reference proteome</keyword>
<dbReference type="FunFam" id="2.40.440.10:FF:000002">
    <property type="entry name" value="L,D-transpeptidase ErfK/SrfK"/>
    <property type="match status" value="1"/>
</dbReference>
<evidence type="ECO:0000256" key="7">
    <source>
        <dbReference type="ARBA" id="ARBA00022984"/>
    </source>
</evidence>
<keyword evidence="5" id="KW-0378">Hydrolase</keyword>
<evidence type="ECO:0000313" key="12">
    <source>
        <dbReference type="Proteomes" id="UP000476332"/>
    </source>
</evidence>
<dbReference type="Gene3D" id="2.40.440.10">
    <property type="entry name" value="L,D-transpeptidase catalytic domain-like"/>
    <property type="match status" value="1"/>
</dbReference>
<evidence type="ECO:0000256" key="1">
    <source>
        <dbReference type="ARBA" id="ARBA00004752"/>
    </source>
</evidence>
<dbReference type="UniPathway" id="UPA00219"/>
<keyword evidence="3" id="KW-0328">Glycosyltransferase</keyword>
<proteinExistence type="inferred from homology"/>
<evidence type="ECO:0000256" key="5">
    <source>
        <dbReference type="ARBA" id="ARBA00022801"/>
    </source>
</evidence>
<evidence type="ECO:0000313" key="11">
    <source>
        <dbReference type="EMBL" id="NDV87497.1"/>
    </source>
</evidence>
<dbReference type="GO" id="GO:0005576">
    <property type="term" value="C:extracellular region"/>
    <property type="evidence" value="ECO:0007669"/>
    <property type="project" value="TreeGrafter"/>
</dbReference>
<evidence type="ECO:0000256" key="2">
    <source>
        <dbReference type="ARBA" id="ARBA00005992"/>
    </source>
</evidence>
<reference evidence="11 12" key="1">
    <citation type="submission" date="2020-01" db="EMBL/GenBank/DDBJ databases">
        <title>Genomes of bacteria type strains.</title>
        <authorList>
            <person name="Chen J."/>
            <person name="Zhu S."/>
            <person name="Chen J."/>
        </authorList>
    </citation>
    <scope>NUCLEOTIDE SEQUENCE [LARGE SCALE GENOMIC DNA]</scope>
    <source>
        <strain evidence="11 12">KCTC 52919</strain>
    </source>
</reference>
<dbReference type="PROSITE" id="PS52029">
    <property type="entry name" value="LD_TPASE"/>
    <property type="match status" value="1"/>
</dbReference>
<evidence type="ECO:0000256" key="3">
    <source>
        <dbReference type="ARBA" id="ARBA00022676"/>
    </source>
</evidence>
<dbReference type="SUPFAM" id="SSF141523">
    <property type="entry name" value="L,D-transpeptidase catalytic domain-like"/>
    <property type="match status" value="1"/>
</dbReference>
<feature type="active site" description="Proton donor/acceptor" evidence="9">
    <location>
        <position position="88"/>
    </location>
</feature>
<keyword evidence="4" id="KW-0808">Transferase</keyword>
<comment type="caution">
    <text evidence="11">The sequence shown here is derived from an EMBL/GenBank/DDBJ whole genome shotgun (WGS) entry which is preliminary data.</text>
</comment>